<organism evidence="1 2">
    <name type="scientific">Caballeronia arvi</name>
    <dbReference type="NCBI Taxonomy" id="1777135"/>
    <lineage>
        <taxon>Bacteria</taxon>
        <taxon>Pseudomonadati</taxon>
        <taxon>Pseudomonadota</taxon>
        <taxon>Betaproteobacteria</taxon>
        <taxon>Burkholderiales</taxon>
        <taxon>Burkholderiaceae</taxon>
        <taxon>Caballeronia</taxon>
    </lineage>
</organism>
<evidence type="ECO:0000313" key="1">
    <source>
        <dbReference type="EMBL" id="SAL88665.1"/>
    </source>
</evidence>
<gene>
    <name evidence="1" type="ORF">AWB74_08672</name>
</gene>
<dbReference type="Proteomes" id="UP000055019">
    <property type="component" value="Unassembled WGS sequence"/>
</dbReference>
<comment type="caution">
    <text evidence="1">The sequence shown here is derived from an EMBL/GenBank/DDBJ whole genome shotgun (WGS) entry which is preliminary data.</text>
</comment>
<name>A0A158L5U6_9BURK</name>
<keyword evidence="2" id="KW-1185">Reference proteome</keyword>
<dbReference type="AlphaFoldDB" id="A0A158L5U6"/>
<evidence type="ECO:0000313" key="2">
    <source>
        <dbReference type="Proteomes" id="UP000055019"/>
    </source>
</evidence>
<reference evidence="1" key="1">
    <citation type="submission" date="2016-01" db="EMBL/GenBank/DDBJ databases">
        <authorList>
            <person name="Peeters C."/>
        </authorList>
    </citation>
    <scope>NUCLEOTIDE SEQUENCE [LARGE SCALE GENOMIC DNA]</scope>
    <source>
        <strain evidence="1">LMG 29317</strain>
    </source>
</reference>
<protein>
    <submittedName>
        <fullName evidence="1">Uncharacterized protein</fullName>
    </submittedName>
</protein>
<proteinExistence type="predicted"/>
<accession>A0A158L5U6</accession>
<sequence>MNIDQLIRLLRRAPKGATVLLLPARGDADECDMVRGVVSPGRPWVHERQRRTDGHVDHSFYPSADEWSEGFNEATDDASLERVVILVADAGSLEHTLTELARAGRTISTEDLRAQEVQHYRDMLTNGTLLSEEAFRAQLGVSKKRLAAMVGDGRVFALDVEGHQAFPAFLSDTRLKLKRLWKVSRILVPAPPALRLDLLTRQCGALGDEVPLELLANDKAFRKLLRFARGWAGEFSRTRVDVYDASSSVDPTTAECLYSCAAEVDSRVPLWTRALKAIRSPGYQFPHEIPPAPATVLVIVERATAGESGADLEARLLCELDGRVLRVAVTAGGEEPSVVHKLKLATKNPTVGYLCSAVFSMLSKLSGS</sequence>
<dbReference type="EMBL" id="FCOM02000156">
    <property type="protein sequence ID" value="SAL88665.1"/>
    <property type="molecule type" value="Genomic_DNA"/>
</dbReference>